<evidence type="ECO:0000256" key="3">
    <source>
        <dbReference type="ARBA" id="ARBA00004123"/>
    </source>
</evidence>
<evidence type="ECO:0000256" key="15">
    <source>
        <dbReference type="ARBA" id="ARBA00044975"/>
    </source>
</evidence>
<accession>A0AAV7I0K3</accession>
<evidence type="ECO:0000256" key="8">
    <source>
        <dbReference type="ARBA" id="ARBA00022723"/>
    </source>
</evidence>
<protein>
    <recommendedName>
        <fullName evidence="15">DNA polymerase eta</fullName>
        <ecNumber evidence="5">2.7.7.7</ecNumber>
    </recommendedName>
</protein>
<dbReference type="AlphaFoldDB" id="A0AAV7I0K3"/>
<dbReference type="Pfam" id="PF18439">
    <property type="entry name" value="zf_UBZ"/>
    <property type="match status" value="1"/>
</dbReference>
<dbReference type="GO" id="GO:0003684">
    <property type="term" value="F:damaged DNA binding"/>
    <property type="evidence" value="ECO:0007669"/>
    <property type="project" value="InterPro"/>
</dbReference>
<keyword evidence="14" id="KW-0539">Nucleus</keyword>
<dbReference type="Pfam" id="PF21704">
    <property type="entry name" value="POLH-Rev1_HhH"/>
    <property type="match status" value="1"/>
</dbReference>
<dbReference type="GO" id="GO:0042276">
    <property type="term" value="P:error-prone translesion synthesis"/>
    <property type="evidence" value="ECO:0007669"/>
    <property type="project" value="TreeGrafter"/>
</dbReference>
<dbReference type="InterPro" id="IPR041298">
    <property type="entry name" value="UBZ3"/>
</dbReference>
<comment type="subcellular location">
    <subcellularLocation>
        <location evidence="3">Nucleus</location>
    </subcellularLocation>
</comment>
<organism evidence="20 21">
    <name type="scientific">Cotesia glomerata</name>
    <name type="common">Lepidopteran parasitic wasp</name>
    <name type="synonym">Apanteles glomeratus</name>
    <dbReference type="NCBI Taxonomy" id="32391"/>
    <lineage>
        <taxon>Eukaryota</taxon>
        <taxon>Metazoa</taxon>
        <taxon>Ecdysozoa</taxon>
        <taxon>Arthropoda</taxon>
        <taxon>Hexapoda</taxon>
        <taxon>Insecta</taxon>
        <taxon>Pterygota</taxon>
        <taxon>Neoptera</taxon>
        <taxon>Endopterygota</taxon>
        <taxon>Hymenoptera</taxon>
        <taxon>Apocrita</taxon>
        <taxon>Ichneumonoidea</taxon>
        <taxon>Braconidae</taxon>
        <taxon>Microgastrinae</taxon>
        <taxon>Cotesia</taxon>
    </lineage>
</organism>
<dbReference type="PIRSF" id="PIRSF036603">
    <property type="entry name" value="DPol_eta"/>
    <property type="match status" value="1"/>
</dbReference>
<feature type="compositionally biased region" description="Low complexity" evidence="17">
    <location>
        <begin position="554"/>
        <end position="568"/>
    </location>
</feature>
<dbReference type="InterPro" id="IPR052230">
    <property type="entry name" value="DNA_polymerase_eta"/>
</dbReference>
<dbReference type="SUPFAM" id="SSF100879">
    <property type="entry name" value="Lesion bypass DNA polymerase (Y-family), little finger domain"/>
    <property type="match status" value="1"/>
</dbReference>
<keyword evidence="13" id="KW-0234">DNA repair</keyword>
<dbReference type="Gene3D" id="3.40.1170.60">
    <property type="match status" value="1"/>
</dbReference>
<feature type="region of interest" description="Disordered" evidence="17">
    <location>
        <begin position="621"/>
        <end position="660"/>
    </location>
</feature>
<dbReference type="Pfam" id="PF11799">
    <property type="entry name" value="IMS_C"/>
    <property type="match status" value="1"/>
</dbReference>
<dbReference type="Gene3D" id="1.10.150.20">
    <property type="entry name" value="5' to 3' exonuclease, C-terminal subdomain"/>
    <property type="match status" value="1"/>
</dbReference>
<dbReference type="FunFam" id="3.40.1170.60:FF:000003">
    <property type="entry name" value="DNA polymerase eta"/>
    <property type="match status" value="1"/>
</dbReference>
<evidence type="ECO:0000256" key="4">
    <source>
        <dbReference type="ARBA" id="ARBA00010945"/>
    </source>
</evidence>
<evidence type="ECO:0000256" key="1">
    <source>
        <dbReference type="ARBA" id="ARBA00001936"/>
    </source>
</evidence>
<keyword evidence="10" id="KW-0863">Zinc-finger</keyword>
<dbReference type="GO" id="GO:0009411">
    <property type="term" value="P:response to UV"/>
    <property type="evidence" value="ECO:0007669"/>
    <property type="project" value="UniProtKB-ARBA"/>
</dbReference>
<dbReference type="InterPro" id="IPR017961">
    <property type="entry name" value="DNA_pol_Y-fam_little_finger"/>
</dbReference>
<dbReference type="FunFam" id="1.10.150.20:FF:000014">
    <property type="entry name" value="Polymerase (DNA directed), eta"/>
    <property type="match status" value="1"/>
</dbReference>
<dbReference type="GO" id="GO:0005657">
    <property type="term" value="C:replication fork"/>
    <property type="evidence" value="ECO:0007669"/>
    <property type="project" value="TreeGrafter"/>
</dbReference>
<evidence type="ECO:0000256" key="10">
    <source>
        <dbReference type="ARBA" id="ARBA00022771"/>
    </source>
</evidence>
<keyword evidence="9" id="KW-0227">DNA damage</keyword>
<evidence type="ECO:0000259" key="19">
    <source>
        <dbReference type="PROSITE" id="PS51907"/>
    </source>
</evidence>
<reference evidence="20 21" key="1">
    <citation type="journal article" date="2021" name="J. Hered.">
        <title>A chromosome-level genome assembly of the parasitoid wasp, Cotesia glomerata (Hymenoptera: Braconidae).</title>
        <authorList>
            <person name="Pinto B.J."/>
            <person name="Weis J.J."/>
            <person name="Gamble T."/>
            <person name="Ode P.J."/>
            <person name="Paul R."/>
            <person name="Zaspel J.M."/>
        </authorList>
    </citation>
    <scope>NUCLEOTIDE SEQUENCE [LARGE SCALE GENOMIC DNA]</scope>
    <source>
        <strain evidence="20">CgM1</strain>
    </source>
</reference>
<dbReference type="GO" id="GO:0008270">
    <property type="term" value="F:zinc ion binding"/>
    <property type="evidence" value="ECO:0007669"/>
    <property type="project" value="UniProtKB-KW"/>
</dbReference>
<dbReference type="EC" id="2.7.7.7" evidence="5"/>
<keyword evidence="21" id="KW-1185">Reference proteome</keyword>
<comment type="similarity">
    <text evidence="4">Belongs to the DNA polymerase type-Y family.</text>
</comment>
<dbReference type="PROSITE" id="PS50173">
    <property type="entry name" value="UMUC"/>
    <property type="match status" value="1"/>
</dbReference>
<evidence type="ECO:0000256" key="5">
    <source>
        <dbReference type="ARBA" id="ARBA00012417"/>
    </source>
</evidence>
<evidence type="ECO:0000256" key="11">
    <source>
        <dbReference type="ARBA" id="ARBA00022833"/>
    </source>
</evidence>
<dbReference type="InterPro" id="IPR036775">
    <property type="entry name" value="DNA_pol_Y-fam_lit_finger_sf"/>
</dbReference>
<dbReference type="Gene3D" id="3.30.70.270">
    <property type="match status" value="1"/>
</dbReference>
<feature type="compositionally biased region" description="Polar residues" evidence="17">
    <location>
        <begin position="621"/>
        <end position="634"/>
    </location>
</feature>
<evidence type="ECO:0000256" key="9">
    <source>
        <dbReference type="ARBA" id="ARBA00022763"/>
    </source>
</evidence>
<dbReference type="Gene3D" id="3.30.1490.100">
    <property type="entry name" value="DNA polymerase, Y-family, little finger domain"/>
    <property type="match status" value="1"/>
</dbReference>
<keyword evidence="6" id="KW-0808">Transferase</keyword>
<feature type="domain" description="UmuC" evidence="18">
    <location>
        <begin position="9"/>
        <end position="249"/>
    </location>
</feature>
<evidence type="ECO:0000256" key="17">
    <source>
        <dbReference type="SAM" id="MobiDB-lite"/>
    </source>
</evidence>
<evidence type="ECO:0000256" key="12">
    <source>
        <dbReference type="ARBA" id="ARBA00022842"/>
    </source>
</evidence>
<comment type="caution">
    <text evidence="20">The sequence shown here is derived from an EMBL/GenBank/DDBJ whole genome shotgun (WGS) entry which is preliminary data.</text>
</comment>
<gene>
    <name evidence="20" type="ORF">KQX54_018323</name>
</gene>
<keyword evidence="12" id="KW-0460">Magnesium</keyword>
<comment type="cofactor">
    <cofactor evidence="2">
        <name>Mg(2+)</name>
        <dbReference type="ChEBI" id="CHEBI:18420"/>
    </cofactor>
</comment>
<dbReference type="Proteomes" id="UP000826195">
    <property type="component" value="Unassembled WGS sequence"/>
</dbReference>
<keyword evidence="11" id="KW-0862">Zinc</keyword>
<dbReference type="EMBL" id="JAHXZJ010002609">
    <property type="protein sequence ID" value="KAH0540568.1"/>
    <property type="molecule type" value="Genomic_DNA"/>
</dbReference>
<evidence type="ECO:0000256" key="14">
    <source>
        <dbReference type="ARBA" id="ARBA00023242"/>
    </source>
</evidence>
<comment type="cofactor">
    <cofactor evidence="1">
        <name>Mn(2+)</name>
        <dbReference type="ChEBI" id="CHEBI:29035"/>
    </cofactor>
</comment>
<dbReference type="GO" id="GO:0035861">
    <property type="term" value="C:site of double-strand break"/>
    <property type="evidence" value="ECO:0007669"/>
    <property type="project" value="TreeGrafter"/>
</dbReference>
<name>A0AAV7I0K3_COTGL</name>
<proteinExistence type="inferred from homology"/>
<dbReference type="InterPro" id="IPR001126">
    <property type="entry name" value="UmuC"/>
</dbReference>
<evidence type="ECO:0000313" key="21">
    <source>
        <dbReference type="Proteomes" id="UP000826195"/>
    </source>
</evidence>
<dbReference type="GO" id="GO:0003887">
    <property type="term" value="F:DNA-directed DNA polymerase activity"/>
    <property type="evidence" value="ECO:0007669"/>
    <property type="project" value="UniProtKB-EC"/>
</dbReference>
<evidence type="ECO:0000256" key="2">
    <source>
        <dbReference type="ARBA" id="ARBA00001946"/>
    </source>
</evidence>
<keyword evidence="8" id="KW-0479">Metal-binding</keyword>
<dbReference type="GO" id="GO:0006281">
    <property type="term" value="P:DNA repair"/>
    <property type="evidence" value="ECO:0007669"/>
    <property type="project" value="UniProtKB-KW"/>
</dbReference>
<evidence type="ECO:0000256" key="13">
    <source>
        <dbReference type="ARBA" id="ARBA00023204"/>
    </source>
</evidence>
<evidence type="ECO:0000256" key="6">
    <source>
        <dbReference type="ARBA" id="ARBA00022679"/>
    </source>
</evidence>
<dbReference type="PANTHER" id="PTHR45873:SF1">
    <property type="entry name" value="DNA POLYMERASE ETA"/>
    <property type="match status" value="1"/>
</dbReference>
<evidence type="ECO:0000259" key="18">
    <source>
        <dbReference type="PROSITE" id="PS50173"/>
    </source>
</evidence>
<keyword evidence="7" id="KW-0548">Nucleotidyltransferase</keyword>
<dbReference type="Pfam" id="PF00817">
    <property type="entry name" value="IMS"/>
    <property type="match status" value="1"/>
</dbReference>
<dbReference type="InterPro" id="IPR043128">
    <property type="entry name" value="Rev_trsase/Diguanyl_cyclase"/>
</dbReference>
<feature type="region of interest" description="Disordered" evidence="17">
    <location>
        <begin position="533"/>
        <end position="569"/>
    </location>
</feature>
<dbReference type="SUPFAM" id="SSF56672">
    <property type="entry name" value="DNA/RNA polymerases"/>
    <property type="match status" value="1"/>
</dbReference>
<dbReference type="GO" id="GO:0005634">
    <property type="term" value="C:nucleus"/>
    <property type="evidence" value="ECO:0007669"/>
    <property type="project" value="UniProtKB-SubCell"/>
</dbReference>
<evidence type="ECO:0000313" key="20">
    <source>
        <dbReference type="EMBL" id="KAH0540568.1"/>
    </source>
</evidence>
<evidence type="ECO:0000256" key="16">
    <source>
        <dbReference type="ARBA" id="ARBA00049244"/>
    </source>
</evidence>
<evidence type="ECO:0000256" key="7">
    <source>
        <dbReference type="ARBA" id="ARBA00022695"/>
    </source>
</evidence>
<dbReference type="PANTHER" id="PTHR45873">
    <property type="entry name" value="DNA POLYMERASE ETA"/>
    <property type="match status" value="1"/>
</dbReference>
<dbReference type="InterPro" id="IPR043502">
    <property type="entry name" value="DNA/RNA_pol_sf"/>
</dbReference>
<dbReference type="PROSITE" id="PS51907">
    <property type="entry name" value="ZF_UBZ3"/>
    <property type="match status" value="1"/>
</dbReference>
<sequence length="660" mass="74050">MAASEDRIIALIDMDCFFCQVEMREHPEFKGKPLVVTQFNLVLAVNYEAKALGVSRFISGNKAKEQCPELELISVPISRGKGDVSKYRAAGQEVIDVLKHHCPVIERASVDEAYLDITSFVEDKIDSITCSSKEVISKLNNTFVVGYCGDDNDEEKRKDGLDTWARESFDDLGDIQARKLAIAGMIVEELRTEIFNKCQFRCSAGISYNKVLAKLACGLHKPNKQTILPATSVPKLFSSLPINKVRSLGGKVGKDVVESLGCNVMADLLQFSLQDLQKHFDEKTGIKLYNIARGIDHEPVTSRLICKSIGASKNFSVKQAITDLDSLKQWVDSLTDDVCNRLEQDYEENHRRASNLTISYQYHQNGKNISQSRTLPLAGYKADRIASQALSIISKSIDKPIVALSIAGGKFIDAQNDGSFVNYFKTIQKQSQQANSDFKESDENLDFDNFDSEDRDVEGIEKVSLEENYDDTVVESRINVKLREIFPDLENIDPAVVKLLPFELQQAARVYLKSDNKVNVKFSQDEIKNEEKLKPVSIKSPQNKVKNGKKSVKPKSSNSTKTSNSINKSCEKNQSNINQFIVKNNNDTSMMIRCCECNQMILNEKYLEHCDYHVAQNLQKNINQPSNSGTSSANKRNRDAGSTPKSNKKKKSIESYFCSR</sequence>
<feature type="domain" description="UBZ3-type" evidence="19">
    <location>
        <begin position="587"/>
        <end position="621"/>
    </location>
</feature>
<comment type="catalytic activity">
    <reaction evidence="16">
        <text>DNA(n) + a 2'-deoxyribonucleoside 5'-triphosphate = DNA(n+1) + diphosphate</text>
        <dbReference type="Rhea" id="RHEA:22508"/>
        <dbReference type="Rhea" id="RHEA-COMP:17339"/>
        <dbReference type="Rhea" id="RHEA-COMP:17340"/>
        <dbReference type="ChEBI" id="CHEBI:33019"/>
        <dbReference type="ChEBI" id="CHEBI:61560"/>
        <dbReference type="ChEBI" id="CHEBI:173112"/>
        <dbReference type="EC" id="2.7.7.7"/>
    </reaction>
</comment>